<dbReference type="PANTHER" id="PTHR23517">
    <property type="entry name" value="RESISTANCE PROTEIN MDTM, PUTATIVE-RELATED-RELATED"/>
    <property type="match status" value="1"/>
</dbReference>
<proteinExistence type="predicted"/>
<keyword evidence="4 8" id="KW-0812">Transmembrane</keyword>
<dbReference type="Proteomes" id="UP001589703">
    <property type="component" value="Unassembled WGS sequence"/>
</dbReference>
<accession>A0ABV5VID8</accession>
<feature type="transmembrane region" description="Helical" evidence="8">
    <location>
        <begin position="102"/>
        <end position="124"/>
    </location>
</feature>
<dbReference type="Pfam" id="PF07690">
    <property type="entry name" value="MFS_1"/>
    <property type="match status" value="1"/>
</dbReference>
<keyword evidence="2" id="KW-0813">Transport</keyword>
<keyword evidence="3" id="KW-1003">Cell membrane</keyword>
<keyword evidence="5 8" id="KW-1133">Transmembrane helix</keyword>
<dbReference type="RefSeq" id="WP_247465796.1">
    <property type="nucleotide sequence ID" value="NZ_JBHMAR010000030.1"/>
</dbReference>
<reference evidence="9 10" key="1">
    <citation type="submission" date="2024-09" db="EMBL/GenBank/DDBJ databases">
        <authorList>
            <person name="Sun Q."/>
            <person name="Mori K."/>
        </authorList>
    </citation>
    <scope>NUCLEOTIDE SEQUENCE [LARGE SCALE GENOMIC DNA]</scope>
    <source>
        <strain evidence="9 10">JCM 10918</strain>
    </source>
</reference>
<feature type="compositionally biased region" description="Basic and acidic residues" evidence="7">
    <location>
        <begin position="436"/>
        <end position="471"/>
    </location>
</feature>
<evidence type="ECO:0000256" key="1">
    <source>
        <dbReference type="ARBA" id="ARBA00004651"/>
    </source>
</evidence>
<protein>
    <submittedName>
        <fullName evidence="9">MFS transporter</fullName>
    </submittedName>
</protein>
<feature type="transmembrane region" description="Helical" evidence="8">
    <location>
        <begin position="215"/>
        <end position="237"/>
    </location>
</feature>
<dbReference type="InterPro" id="IPR050171">
    <property type="entry name" value="MFS_Transporters"/>
</dbReference>
<name>A0ABV5VID8_9ACTN</name>
<comment type="caution">
    <text evidence="9">The sequence shown here is derived from an EMBL/GenBank/DDBJ whole genome shotgun (WGS) entry which is preliminary data.</text>
</comment>
<evidence type="ECO:0000313" key="10">
    <source>
        <dbReference type="Proteomes" id="UP001589703"/>
    </source>
</evidence>
<evidence type="ECO:0000256" key="2">
    <source>
        <dbReference type="ARBA" id="ARBA00022448"/>
    </source>
</evidence>
<dbReference type="Gene3D" id="1.20.1250.20">
    <property type="entry name" value="MFS general substrate transporter like domains"/>
    <property type="match status" value="2"/>
</dbReference>
<feature type="transmembrane region" description="Helical" evidence="8">
    <location>
        <begin position="249"/>
        <end position="267"/>
    </location>
</feature>
<evidence type="ECO:0000256" key="5">
    <source>
        <dbReference type="ARBA" id="ARBA00022989"/>
    </source>
</evidence>
<evidence type="ECO:0000256" key="7">
    <source>
        <dbReference type="SAM" id="MobiDB-lite"/>
    </source>
</evidence>
<evidence type="ECO:0000256" key="8">
    <source>
        <dbReference type="SAM" id="Phobius"/>
    </source>
</evidence>
<feature type="region of interest" description="Disordered" evidence="7">
    <location>
        <begin position="190"/>
        <end position="209"/>
    </location>
</feature>
<dbReference type="InterPro" id="IPR011701">
    <property type="entry name" value="MFS"/>
</dbReference>
<dbReference type="InterPro" id="IPR036259">
    <property type="entry name" value="MFS_trans_sf"/>
</dbReference>
<feature type="transmembrane region" description="Helical" evidence="8">
    <location>
        <begin position="168"/>
        <end position="187"/>
    </location>
</feature>
<feature type="region of interest" description="Disordered" evidence="7">
    <location>
        <begin position="396"/>
        <end position="471"/>
    </location>
</feature>
<feature type="transmembrane region" description="Helical" evidence="8">
    <location>
        <begin position="35"/>
        <end position="58"/>
    </location>
</feature>
<sequence>MSEARPPAVPGPSRLLRAASLAGAPAEVLDFLLPLWAAAVLHVGPAATGALIAVEAAVSLLVRPVAGELTDRLDRRTVAATGAAGYALSCAGYAVADLTACPLPVAFAASAVGGAAGALFWVAVRTWAGEQGPDRVGAYGALLAAEGRGALFGYVIAFVLLGNSGYRSVFWAGAAACAVAAALLATAPGPARGASAAPGGTGGTGSGRRRARRTLPLLAVAAVTAGGEAGLWLILLVRLQGQGLSPTEVMGVFCPGFLVYVMAPDHAHRVSGRLGRERTMVVAFVAGALFAAGLAVVPSPVGIAVLWALAAGCFAVQVPVEQATVFAAAGDRPGRGMGRYEAARLAGVTAGATALGGLYEAAGWVWACAAAAVASSAGAALVPYALRALGLPAEERAPGPAVREGSAPEKPAVPGERGVAESAVREQPTPAETAVPEERAPDRPVVPEEHAPDRPVVPPDRDLRRSGEERARRERRGWCVHTVLFAVGETALWGFGAPEWVGKTWLTVYVVDTVWSWSYTFAPRGK</sequence>
<organism evidence="9 10">
    <name type="scientific">Streptomyces thermocoprophilus</name>
    <dbReference type="NCBI Taxonomy" id="78356"/>
    <lineage>
        <taxon>Bacteria</taxon>
        <taxon>Bacillati</taxon>
        <taxon>Actinomycetota</taxon>
        <taxon>Actinomycetes</taxon>
        <taxon>Kitasatosporales</taxon>
        <taxon>Streptomycetaceae</taxon>
        <taxon>Streptomyces</taxon>
    </lineage>
</organism>
<feature type="transmembrane region" description="Helical" evidence="8">
    <location>
        <begin position="136"/>
        <end position="162"/>
    </location>
</feature>
<dbReference type="EMBL" id="JBHMAR010000030">
    <property type="protein sequence ID" value="MFB9737591.1"/>
    <property type="molecule type" value="Genomic_DNA"/>
</dbReference>
<gene>
    <name evidence="9" type="ORF">ACFFRO_21020</name>
</gene>
<comment type="subcellular location">
    <subcellularLocation>
        <location evidence="1">Cell membrane</location>
        <topology evidence="1">Multi-pass membrane protein</topology>
    </subcellularLocation>
</comment>
<keyword evidence="10" id="KW-1185">Reference proteome</keyword>
<feature type="transmembrane region" description="Helical" evidence="8">
    <location>
        <begin position="78"/>
        <end position="96"/>
    </location>
</feature>
<evidence type="ECO:0000256" key="6">
    <source>
        <dbReference type="ARBA" id="ARBA00023136"/>
    </source>
</evidence>
<keyword evidence="6 8" id="KW-0472">Membrane</keyword>
<evidence type="ECO:0000313" key="9">
    <source>
        <dbReference type="EMBL" id="MFB9737591.1"/>
    </source>
</evidence>
<evidence type="ECO:0000256" key="3">
    <source>
        <dbReference type="ARBA" id="ARBA00022475"/>
    </source>
</evidence>
<evidence type="ECO:0000256" key="4">
    <source>
        <dbReference type="ARBA" id="ARBA00022692"/>
    </source>
</evidence>
<dbReference type="SUPFAM" id="SSF103473">
    <property type="entry name" value="MFS general substrate transporter"/>
    <property type="match status" value="1"/>
</dbReference>
<feature type="transmembrane region" description="Helical" evidence="8">
    <location>
        <begin position="279"/>
        <end position="297"/>
    </location>
</feature>